<dbReference type="GO" id="GO:0000257">
    <property type="term" value="F:nitrilase activity"/>
    <property type="evidence" value="ECO:0007669"/>
    <property type="project" value="UniProtKB-ARBA"/>
</dbReference>
<dbReference type="STRING" id="1325734.A0A428PBF5"/>
<evidence type="ECO:0000259" key="3">
    <source>
        <dbReference type="PROSITE" id="PS50263"/>
    </source>
</evidence>
<proteinExistence type="inferred from homology"/>
<reference evidence="4 5" key="1">
    <citation type="submission" date="2017-06" db="EMBL/GenBank/DDBJ databases">
        <title>Comparative genomic analysis of Ambrosia Fusariam Clade fungi.</title>
        <authorList>
            <person name="Stajich J.E."/>
            <person name="Carrillo J."/>
            <person name="Kijimoto T."/>
            <person name="Eskalen A."/>
            <person name="O'Donnell K."/>
            <person name="Kasson M."/>
        </authorList>
    </citation>
    <scope>NUCLEOTIDE SEQUENCE [LARGE SCALE GENOMIC DNA]</scope>
    <source>
        <strain evidence="4 5">NRRL62584</strain>
    </source>
</reference>
<sequence>MSSSTKTIRPKTIKVAAVQMSPIFLTKQATTNKVCDMILEAGRSGASVIGFPECIIPGYPAWDELLPMDRGSAWTLFLRLFENSVEVPGPEVDQIAAACKEANIYAIVGVNERRAGTTGTTFNTQLTFGPDGSLLNKHQKFVPTVGERLIHAHGQTGSKVSVTSEHRTLSGLICGENANALAMYSLSLDYPVVHVASWPTHFSPGIDMQDCILNSTRGLAYSLKCFVLNSVGVIGDDAIEAYGEDDTIRKYLETERQKPLATILGPDGNITAGPLGAGDGILYADICLSDVVIAKYGIDIAAHYNRPELFADHCAKYFSSQAKLWTISRPFISVSSA</sequence>
<dbReference type="PROSITE" id="PS00920">
    <property type="entry name" value="NITRIL_CHT_1"/>
    <property type="match status" value="1"/>
</dbReference>
<dbReference type="PROSITE" id="PS50263">
    <property type="entry name" value="CN_HYDROLASE"/>
    <property type="match status" value="1"/>
</dbReference>
<dbReference type="InterPro" id="IPR000132">
    <property type="entry name" value="Nitrilase/CN_hydratase_CS"/>
</dbReference>
<organism evidence="4 5">
    <name type="scientific">Fusarium duplospermum</name>
    <dbReference type="NCBI Taxonomy" id="1325734"/>
    <lineage>
        <taxon>Eukaryota</taxon>
        <taxon>Fungi</taxon>
        <taxon>Dikarya</taxon>
        <taxon>Ascomycota</taxon>
        <taxon>Pezizomycotina</taxon>
        <taxon>Sordariomycetes</taxon>
        <taxon>Hypocreomycetidae</taxon>
        <taxon>Hypocreales</taxon>
        <taxon>Nectriaceae</taxon>
        <taxon>Fusarium</taxon>
        <taxon>Fusarium solani species complex</taxon>
    </lineage>
</organism>
<dbReference type="InterPro" id="IPR044149">
    <property type="entry name" value="Nitrilases_CHs"/>
</dbReference>
<dbReference type="PANTHER" id="PTHR46044:SF1">
    <property type="entry name" value="CN HYDROLASE DOMAIN-CONTAINING PROTEIN"/>
    <property type="match status" value="1"/>
</dbReference>
<comment type="caution">
    <text evidence="4">The sequence shown here is derived from an EMBL/GenBank/DDBJ whole genome shotgun (WGS) entry which is preliminary data.</text>
</comment>
<feature type="domain" description="CN hydrolase" evidence="3">
    <location>
        <begin position="13"/>
        <end position="288"/>
    </location>
</feature>
<name>A0A428PBF5_9HYPO</name>
<comment type="similarity">
    <text evidence="1">Belongs to the carbon-nitrogen hydrolase superfamily. Nitrilase family.</text>
</comment>
<dbReference type="PANTHER" id="PTHR46044">
    <property type="entry name" value="NITRILASE"/>
    <property type="match status" value="1"/>
</dbReference>
<dbReference type="Pfam" id="PF00795">
    <property type="entry name" value="CN_hydrolase"/>
    <property type="match status" value="1"/>
</dbReference>
<evidence type="ECO:0000313" key="5">
    <source>
        <dbReference type="Proteomes" id="UP000288168"/>
    </source>
</evidence>
<evidence type="ECO:0000256" key="1">
    <source>
        <dbReference type="ARBA" id="ARBA00008129"/>
    </source>
</evidence>
<keyword evidence="5" id="KW-1185">Reference proteome</keyword>
<dbReference type="OrthoDB" id="10250282at2759"/>
<dbReference type="GO" id="GO:0016836">
    <property type="term" value="F:hydro-lyase activity"/>
    <property type="evidence" value="ECO:0007669"/>
    <property type="project" value="UniProtKB-ARBA"/>
</dbReference>
<dbReference type="AlphaFoldDB" id="A0A428PBF5"/>
<gene>
    <name evidence="4" type="ORF">CEP54_011968</name>
</gene>
<dbReference type="InterPro" id="IPR036526">
    <property type="entry name" value="C-N_Hydrolase_sf"/>
</dbReference>
<dbReference type="Gene3D" id="3.60.110.10">
    <property type="entry name" value="Carbon-nitrogen hydrolase"/>
    <property type="match status" value="1"/>
</dbReference>
<evidence type="ECO:0000313" key="4">
    <source>
        <dbReference type="EMBL" id="RSL50411.1"/>
    </source>
</evidence>
<dbReference type="Proteomes" id="UP000288168">
    <property type="component" value="Unassembled WGS sequence"/>
</dbReference>
<dbReference type="CDD" id="cd07564">
    <property type="entry name" value="nitrilases_CHs"/>
    <property type="match status" value="1"/>
</dbReference>
<evidence type="ECO:0000256" key="2">
    <source>
        <dbReference type="PROSITE-ProRule" id="PRU10139"/>
    </source>
</evidence>
<dbReference type="SUPFAM" id="SSF56317">
    <property type="entry name" value="Carbon-nitrogen hydrolase"/>
    <property type="match status" value="1"/>
</dbReference>
<dbReference type="EMBL" id="NKCI01000164">
    <property type="protein sequence ID" value="RSL50411.1"/>
    <property type="molecule type" value="Genomic_DNA"/>
</dbReference>
<feature type="active site" description="Proton acceptor" evidence="2">
    <location>
        <position position="53"/>
    </location>
</feature>
<accession>A0A428PBF5</accession>
<dbReference type="InterPro" id="IPR003010">
    <property type="entry name" value="C-N_Hydrolase"/>
</dbReference>
<protein>
    <recommendedName>
        <fullName evidence="3">CN hydrolase domain-containing protein</fullName>
    </recommendedName>
</protein>